<dbReference type="Proteomes" id="UP001556653">
    <property type="component" value="Unassembled WGS sequence"/>
</dbReference>
<accession>A0ABV3S8K3</accession>
<evidence type="ECO:0000313" key="2">
    <source>
        <dbReference type="Proteomes" id="UP001556653"/>
    </source>
</evidence>
<name>A0ABV3S8K3_9GAMM</name>
<dbReference type="InterPro" id="IPR006439">
    <property type="entry name" value="HAD-SF_hydro_IA"/>
</dbReference>
<evidence type="ECO:0000313" key="1">
    <source>
        <dbReference type="EMBL" id="MEX0386079.1"/>
    </source>
</evidence>
<dbReference type="SFLD" id="SFLDG01129">
    <property type="entry name" value="C1.5:_HAD__Beta-PGM__Phosphata"/>
    <property type="match status" value="1"/>
</dbReference>
<organism evidence="1 2">
    <name type="scientific">Spiribacter onubensis</name>
    <dbReference type="NCBI Taxonomy" id="3122420"/>
    <lineage>
        <taxon>Bacteria</taxon>
        <taxon>Pseudomonadati</taxon>
        <taxon>Pseudomonadota</taxon>
        <taxon>Gammaproteobacteria</taxon>
        <taxon>Chromatiales</taxon>
        <taxon>Ectothiorhodospiraceae</taxon>
        <taxon>Spiribacter</taxon>
    </lineage>
</organism>
<comment type="caution">
    <text evidence="1">The sequence shown here is derived from an EMBL/GenBank/DDBJ whole genome shotgun (WGS) entry which is preliminary data.</text>
</comment>
<dbReference type="EMBL" id="JBAKFJ010000001">
    <property type="protein sequence ID" value="MEX0386079.1"/>
    <property type="molecule type" value="Genomic_DNA"/>
</dbReference>
<dbReference type="SFLD" id="SFLDS00003">
    <property type="entry name" value="Haloacid_Dehalogenase"/>
    <property type="match status" value="1"/>
</dbReference>
<dbReference type="RefSeq" id="WP_367966558.1">
    <property type="nucleotide sequence ID" value="NZ_JBAKFI010000001.1"/>
</dbReference>
<dbReference type="InterPro" id="IPR036412">
    <property type="entry name" value="HAD-like_sf"/>
</dbReference>
<keyword evidence="1" id="KW-0378">Hydrolase</keyword>
<dbReference type="SUPFAM" id="SSF56784">
    <property type="entry name" value="HAD-like"/>
    <property type="match status" value="1"/>
</dbReference>
<proteinExistence type="predicted"/>
<dbReference type="Pfam" id="PF00702">
    <property type="entry name" value="Hydrolase"/>
    <property type="match status" value="1"/>
</dbReference>
<keyword evidence="2" id="KW-1185">Reference proteome</keyword>
<dbReference type="GO" id="GO:0016787">
    <property type="term" value="F:hydrolase activity"/>
    <property type="evidence" value="ECO:0007669"/>
    <property type="project" value="UniProtKB-KW"/>
</dbReference>
<gene>
    <name evidence="1" type="ORF">V6X64_03585</name>
</gene>
<sequence>MSANAPLVIFDCDGVLVDSEPLSLAVTQEVLGELGCDLSEADGYRYLLGRSLGHVVDWLREARGLALEPSHRAAIHQRLMDRLASDLQGIPHIAGVVGALEGPVCVASSSALDRVRHSLEVTGLLPLFEPNLFTASMVARGKPEPDLFLYAAREMGCHPEHCIVVEDSPAGLDAAHAAGMRVIAFVGGSHARPAGLHAAVANHAPMAIISDMRELPAVLSATA</sequence>
<dbReference type="InterPro" id="IPR051806">
    <property type="entry name" value="HAD-like_SPP"/>
</dbReference>
<dbReference type="PANTHER" id="PTHR43481">
    <property type="entry name" value="FRUCTOSE-1-PHOSPHATE PHOSPHATASE"/>
    <property type="match status" value="1"/>
</dbReference>
<protein>
    <submittedName>
        <fullName evidence="1">HAD family hydrolase</fullName>
        <ecNumber evidence="1">3.1.3.-</ecNumber>
    </submittedName>
</protein>
<dbReference type="NCBIfam" id="TIGR01509">
    <property type="entry name" value="HAD-SF-IA-v3"/>
    <property type="match status" value="1"/>
</dbReference>
<dbReference type="CDD" id="cd07526">
    <property type="entry name" value="HAD_BPGM_like"/>
    <property type="match status" value="1"/>
</dbReference>
<dbReference type="Gene3D" id="1.10.150.240">
    <property type="entry name" value="Putative phosphatase, domain 2"/>
    <property type="match status" value="1"/>
</dbReference>
<dbReference type="InterPro" id="IPR023214">
    <property type="entry name" value="HAD_sf"/>
</dbReference>
<reference evidence="1 2" key="1">
    <citation type="submission" date="2024-02" db="EMBL/GenBank/DDBJ databases">
        <title>New especies of Spiribacter isolated from saline water.</title>
        <authorList>
            <person name="Leon M.J."/>
            <person name="De La Haba R."/>
            <person name="Sanchez-Porro C."/>
            <person name="Ventosa A."/>
        </authorList>
    </citation>
    <scope>NUCLEOTIDE SEQUENCE [LARGE SCALE GENOMIC DNA]</scope>
    <source>
        <strain evidence="2">ag22IC4-227</strain>
    </source>
</reference>
<dbReference type="EC" id="3.1.3.-" evidence="1"/>
<dbReference type="InterPro" id="IPR023198">
    <property type="entry name" value="PGP-like_dom2"/>
</dbReference>
<dbReference type="Gene3D" id="3.40.50.1000">
    <property type="entry name" value="HAD superfamily/HAD-like"/>
    <property type="match status" value="1"/>
</dbReference>
<dbReference type="PANTHER" id="PTHR43481:SF4">
    <property type="entry name" value="GLYCEROL-1-PHOSPHATE PHOSPHOHYDROLASE 1-RELATED"/>
    <property type="match status" value="1"/>
</dbReference>